<dbReference type="GO" id="GO:0005615">
    <property type="term" value="C:extracellular space"/>
    <property type="evidence" value="ECO:0007669"/>
    <property type="project" value="TreeGrafter"/>
</dbReference>
<evidence type="ECO:0000313" key="2">
    <source>
        <dbReference type="Proteomes" id="UP000694890"/>
    </source>
</evidence>
<evidence type="ECO:0000256" key="1">
    <source>
        <dbReference type="ARBA" id="ARBA00023180"/>
    </source>
</evidence>
<dbReference type="GO" id="GO:0009897">
    <property type="term" value="C:external side of plasma membrane"/>
    <property type="evidence" value="ECO:0007669"/>
    <property type="project" value="TreeGrafter"/>
</dbReference>
<organism evidence="2 3">
    <name type="scientific">Lates calcarifer</name>
    <name type="common">Barramundi</name>
    <name type="synonym">Holocentrus calcarifer</name>
    <dbReference type="NCBI Taxonomy" id="8187"/>
    <lineage>
        <taxon>Eukaryota</taxon>
        <taxon>Metazoa</taxon>
        <taxon>Chordata</taxon>
        <taxon>Craniata</taxon>
        <taxon>Vertebrata</taxon>
        <taxon>Euteleostomi</taxon>
        <taxon>Actinopterygii</taxon>
        <taxon>Neopterygii</taxon>
        <taxon>Teleostei</taxon>
        <taxon>Neoteleostei</taxon>
        <taxon>Acanthomorphata</taxon>
        <taxon>Carangaria</taxon>
        <taxon>Carangaria incertae sedis</taxon>
        <taxon>Centropomidae</taxon>
        <taxon>Lates</taxon>
    </lineage>
</organism>
<dbReference type="InterPro" id="IPR050208">
    <property type="entry name" value="MHC_class-I_related"/>
</dbReference>
<gene>
    <name evidence="3" type="primary">LOC108886999</name>
</gene>
<name>A0AAJ8AYU6_LATCA</name>
<dbReference type="PANTHER" id="PTHR16675:SF237">
    <property type="entry name" value="MHC CLASS I ANTIGEN TRANSCRIPT VARIANT 1-RELATED"/>
    <property type="match status" value="1"/>
</dbReference>
<proteinExistence type="predicted"/>
<dbReference type="SUPFAM" id="SSF48726">
    <property type="entry name" value="Immunoglobulin"/>
    <property type="match status" value="1"/>
</dbReference>
<dbReference type="KEGG" id="lcf:108886999"/>
<dbReference type="InterPro" id="IPR036179">
    <property type="entry name" value="Ig-like_dom_sf"/>
</dbReference>
<accession>A0AAJ8AYU6</accession>
<dbReference type="PANTHER" id="PTHR16675">
    <property type="entry name" value="MHC CLASS I-RELATED"/>
    <property type="match status" value="1"/>
</dbReference>
<dbReference type="Proteomes" id="UP000694890">
    <property type="component" value="Unplaced"/>
</dbReference>
<keyword evidence="1" id="KW-0325">Glycoprotein</keyword>
<dbReference type="GO" id="GO:0006955">
    <property type="term" value="P:immune response"/>
    <property type="evidence" value="ECO:0007669"/>
    <property type="project" value="TreeGrafter"/>
</dbReference>
<dbReference type="Gene3D" id="2.60.40.10">
    <property type="entry name" value="Immunoglobulins"/>
    <property type="match status" value="1"/>
</dbReference>
<dbReference type="GeneID" id="108886999"/>
<feature type="non-terminal residue" evidence="3">
    <location>
        <position position="94"/>
    </location>
</feature>
<evidence type="ECO:0000313" key="3">
    <source>
        <dbReference type="RefSeq" id="XP_050923100.1"/>
    </source>
</evidence>
<dbReference type="AlphaFoldDB" id="A0AAJ8AYU6"/>
<reference evidence="3" key="1">
    <citation type="submission" date="2025-08" db="UniProtKB">
        <authorList>
            <consortium name="RefSeq"/>
        </authorList>
    </citation>
    <scope>IDENTIFICATION</scope>
    <source>
        <tissue evidence="3">Brain</tissue>
    </source>
</reference>
<dbReference type="InterPro" id="IPR013783">
    <property type="entry name" value="Ig-like_fold"/>
</dbReference>
<dbReference type="RefSeq" id="XP_050923100.1">
    <property type="nucleotide sequence ID" value="XM_051067143.1"/>
</dbReference>
<protein>
    <submittedName>
        <fullName evidence="3">HLA class I histocompatibility antigen, alpha chain F-like</fullName>
    </submittedName>
</protein>
<sequence>MMFWRKDGEELDEDVDQGEILPNHDGTFQMSVDLKSPAPGDWERYECVFQLSGVKQDIIKRLDKAGIRTNRGQAGITALHISFKVIRAASALFL</sequence>